<sequence length="133" mass="14492">MAAQTGQFARVTYSAGGTDVEVLKLREWSVSTDLERPDTTAAGDEWATHVAAQKSWEGEATCIDADPFWISQMGEMLTIKFYKHEDDAQPVFQGEATFNGEYTSPYDDVIEQSLSYTGSGPLTSPLKDAQAGA</sequence>
<keyword evidence="2" id="KW-1185">Reference proteome</keyword>
<protein>
    <recommendedName>
        <fullName evidence="3">Phage tail protein</fullName>
    </recommendedName>
</protein>
<organism evidence="1 2">
    <name type="scientific">Terribacillus saccharophilus</name>
    <dbReference type="NCBI Taxonomy" id="361277"/>
    <lineage>
        <taxon>Bacteria</taxon>
        <taxon>Bacillati</taxon>
        <taxon>Bacillota</taxon>
        <taxon>Bacilli</taxon>
        <taxon>Bacillales</taxon>
        <taxon>Bacillaceae</taxon>
        <taxon>Terribacillus</taxon>
    </lineage>
</organism>
<accession>A0ABX4H087</accession>
<evidence type="ECO:0008006" key="3">
    <source>
        <dbReference type="Google" id="ProtNLM"/>
    </source>
</evidence>
<evidence type="ECO:0000313" key="2">
    <source>
        <dbReference type="Proteomes" id="UP000216852"/>
    </source>
</evidence>
<evidence type="ECO:0000313" key="1">
    <source>
        <dbReference type="EMBL" id="PAE00547.1"/>
    </source>
</evidence>
<gene>
    <name evidence="1" type="ORF">CHH48_07205</name>
</gene>
<comment type="caution">
    <text evidence="1">The sequence shown here is derived from an EMBL/GenBank/DDBJ whole genome shotgun (WGS) entry which is preliminary data.</text>
</comment>
<dbReference type="RefSeq" id="WP_095218460.1">
    <property type="nucleotide sequence ID" value="NZ_NPBJ01000013.1"/>
</dbReference>
<name>A0ABX4H087_9BACI</name>
<proteinExistence type="predicted"/>
<dbReference type="EMBL" id="NPBJ01000013">
    <property type="protein sequence ID" value="PAE00547.1"/>
    <property type="molecule type" value="Genomic_DNA"/>
</dbReference>
<reference evidence="1 2" key="1">
    <citation type="submission" date="2017-07" db="EMBL/GenBank/DDBJ databases">
        <title>Isolation and whole genome analysis of endospore-forming bacteria from heroin.</title>
        <authorList>
            <person name="Kalinowski J."/>
            <person name="Ahrens B."/>
            <person name="Al-Dilaimi A."/>
            <person name="Winkler A."/>
            <person name="Wibberg D."/>
            <person name="Schleenbecker U."/>
            <person name="Ruckert C."/>
            <person name="Wolfel R."/>
            <person name="Grass G."/>
        </authorList>
    </citation>
    <scope>NUCLEOTIDE SEQUENCE [LARGE SCALE GENOMIC DNA]</scope>
    <source>
        <strain evidence="1 2">7517-1</strain>
    </source>
</reference>
<dbReference type="Proteomes" id="UP000216852">
    <property type="component" value="Unassembled WGS sequence"/>
</dbReference>